<dbReference type="Pfam" id="PF10145">
    <property type="entry name" value="PhageMin_Tail"/>
    <property type="match status" value="1"/>
</dbReference>
<name>A0A0F9TFS1_9ZZZZ</name>
<organism evidence="4">
    <name type="scientific">marine sediment metagenome</name>
    <dbReference type="NCBI Taxonomy" id="412755"/>
    <lineage>
        <taxon>unclassified sequences</taxon>
        <taxon>metagenomes</taxon>
        <taxon>ecological metagenomes</taxon>
    </lineage>
</organism>
<dbReference type="EMBL" id="LAZR01000268">
    <property type="protein sequence ID" value="KKN78139.1"/>
    <property type="molecule type" value="Genomic_DNA"/>
</dbReference>
<evidence type="ECO:0000256" key="2">
    <source>
        <dbReference type="SAM" id="Phobius"/>
    </source>
</evidence>
<reference evidence="4" key="1">
    <citation type="journal article" date="2015" name="Nature">
        <title>Complex archaea that bridge the gap between prokaryotes and eukaryotes.</title>
        <authorList>
            <person name="Spang A."/>
            <person name="Saw J.H."/>
            <person name="Jorgensen S.L."/>
            <person name="Zaremba-Niedzwiedzka K."/>
            <person name="Martijn J."/>
            <person name="Lind A.E."/>
            <person name="van Eijk R."/>
            <person name="Schleper C."/>
            <person name="Guy L."/>
            <person name="Ettema T.J."/>
        </authorList>
    </citation>
    <scope>NUCLEOTIDE SEQUENCE</scope>
</reference>
<feature type="transmembrane region" description="Helical" evidence="2">
    <location>
        <begin position="411"/>
        <end position="431"/>
    </location>
</feature>
<dbReference type="AlphaFoldDB" id="A0A0F9TFS1"/>
<feature type="domain" description="Phage tail tape measure protein" evidence="3">
    <location>
        <begin position="95"/>
        <end position="278"/>
    </location>
</feature>
<keyword evidence="2" id="KW-0812">Transmembrane</keyword>
<dbReference type="InterPro" id="IPR010090">
    <property type="entry name" value="Phage_tape_meas"/>
</dbReference>
<dbReference type="PANTHER" id="PTHR37813:SF1">
    <property type="entry name" value="FELS-2 PROPHAGE PROTEIN"/>
    <property type="match status" value="1"/>
</dbReference>
<evidence type="ECO:0000259" key="3">
    <source>
        <dbReference type="Pfam" id="PF10145"/>
    </source>
</evidence>
<gene>
    <name evidence="4" type="ORF">LCGC14_0353660</name>
</gene>
<keyword evidence="1" id="KW-1188">Viral release from host cell</keyword>
<feature type="transmembrane region" description="Helical" evidence="2">
    <location>
        <begin position="477"/>
        <end position="498"/>
    </location>
</feature>
<keyword evidence="2" id="KW-1133">Transmembrane helix</keyword>
<dbReference type="PANTHER" id="PTHR37813">
    <property type="entry name" value="FELS-2 PROPHAGE PROTEIN"/>
    <property type="match status" value="1"/>
</dbReference>
<feature type="transmembrane region" description="Helical" evidence="2">
    <location>
        <begin position="437"/>
        <end position="456"/>
    </location>
</feature>
<keyword evidence="2" id="KW-0472">Membrane</keyword>
<evidence type="ECO:0000256" key="1">
    <source>
        <dbReference type="ARBA" id="ARBA00022612"/>
    </source>
</evidence>
<proteinExistence type="predicted"/>
<sequence>MALKDIGARLVLENLGGFVQGVDRYNRSIDKMESKTRKFAERARATGTAITALTAPLLGIAALSVRSFAQFERSMARVGAVSQATEEELASLEAVAKEMGQTTVFSARQSASALSFMALAGLEVEEQIGALPQVLQLAAAGQLDLANAANIVTNVMAGFGLEVNDLARANDVLVTGFTSANTDLTQLGQAFKFAGPVAKAAGISFEETAAALAQMGNAGIQASLAGTSLRGAISRLLTPSNEAAAVLERLGINALDSSGNLRPFTDIIEQLETAGISAADAMTVFGLRAGPAMLALVEQGSGSLRELVTAMENSGGTAEAIAERQLDTLQGSLTLLTSATEGLQISLGSALAPAIRSLATDIIPVVVAITEWLGKHPKLTTVLVAGVAVIAALGIGLLAVGFIVPGLVSGFGLLTIAVGFLTGGFFGLSIAMGPITLIVLGIAAAVGVGILVWKNWATIIDFIKDRINNIITIINRLIDVLTIVNPLLGVLSLVGISIPDIPQFAQGGTMGRTGAAIVGERGPEVVRLPAGAQVTPISRNNTFNVTANYADRQAEGSIKLDLESMIMRAGA</sequence>
<dbReference type="NCBIfam" id="TIGR01760">
    <property type="entry name" value="tape_meas_TP901"/>
    <property type="match status" value="1"/>
</dbReference>
<comment type="caution">
    <text evidence="4">The sequence shown here is derived from an EMBL/GenBank/DDBJ whole genome shotgun (WGS) entry which is preliminary data.</text>
</comment>
<protein>
    <recommendedName>
        <fullName evidence="3">Phage tail tape measure protein domain-containing protein</fullName>
    </recommendedName>
</protein>
<evidence type="ECO:0000313" key="4">
    <source>
        <dbReference type="EMBL" id="KKN78139.1"/>
    </source>
</evidence>
<feature type="transmembrane region" description="Helical" evidence="2">
    <location>
        <begin position="382"/>
        <end position="404"/>
    </location>
</feature>
<accession>A0A0F9TFS1</accession>